<comment type="catalytic activity">
    <reaction evidence="1">
        <text>Hydrolyzes the link between N-acetylmuramoyl residues and L-amino acid residues in certain cell-wall glycopeptides.</text>
        <dbReference type="EC" id="3.5.1.28"/>
    </reaction>
</comment>
<proteinExistence type="predicted"/>
<name>A0A235F8P6_9BACL</name>
<keyword evidence="4" id="KW-0961">Cell wall biogenesis/degradation</keyword>
<evidence type="ECO:0000313" key="6">
    <source>
        <dbReference type="EMBL" id="OYD57622.1"/>
    </source>
</evidence>
<protein>
    <recommendedName>
        <fullName evidence="2">N-acetylmuramoyl-L-alanine amidase</fullName>
        <ecNumber evidence="2">3.5.1.28</ecNumber>
    </recommendedName>
</protein>
<dbReference type="GO" id="GO:0008745">
    <property type="term" value="F:N-acetylmuramoyl-L-alanine amidase activity"/>
    <property type="evidence" value="ECO:0007669"/>
    <property type="project" value="UniProtKB-EC"/>
</dbReference>
<accession>A0A235F8P6</accession>
<dbReference type="Pfam" id="PF01510">
    <property type="entry name" value="Amidase_2"/>
    <property type="match status" value="1"/>
</dbReference>
<evidence type="ECO:0000256" key="1">
    <source>
        <dbReference type="ARBA" id="ARBA00001561"/>
    </source>
</evidence>
<sequence>MGYKITYDYIRKGNARPGDALRGPLFAVAHDTGNPGSTARENRTYFDTQQPSASAHVFIDDKEILVIIPLNEKAWHVQYDKPKDNQLFGDDANDAAIGVELCWGGAINFREAYKRYVWFFAWLCKKYKWDPLKKIVSHKTLDPERRSDPDNALSQYGKTFAQLLNDVKKEMEAADVPKEKPQVISPFAQDAHKWVTENGISDGSRPQDAVTRQEAWYMLQKVHEHTIREVQKLLDAAKEENT</sequence>
<evidence type="ECO:0000256" key="4">
    <source>
        <dbReference type="ARBA" id="ARBA00023316"/>
    </source>
</evidence>
<dbReference type="InterPro" id="IPR002502">
    <property type="entry name" value="Amidase_domain"/>
</dbReference>
<keyword evidence="3" id="KW-0378">Hydrolase</keyword>
<dbReference type="EC" id="3.5.1.28" evidence="2"/>
<dbReference type="PANTHER" id="PTHR30417:SF1">
    <property type="entry name" value="N-ACETYLMURAMOYL-L-ALANINE AMIDASE AMID"/>
    <property type="match status" value="1"/>
</dbReference>
<dbReference type="Gene3D" id="3.40.80.10">
    <property type="entry name" value="Peptidoglycan recognition protein-like"/>
    <property type="match status" value="1"/>
</dbReference>
<evidence type="ECO:0000256" key="3">
    <source>
        <dbReference type="ARBA" id="ARBA00022801"/>
    </source>
</evidence>
<organism evidence="6 7">
    <name type="scientific">Fictibacillus aquaticus</name>
    <dbReference type="NCBI Taxonomy" id="2021314"/>
    <lineage>
        <taxon>Bacteria</taxon>
        <taxon>Bacillati</taxon>
        <taxon>Bacillota</taxon>
        <taxon>Bacilli</taxon>
        <taxon>Bacillales</taxon>
        <taxon>Fictibacillaceae</taxon>
        <taxon>Fictibacillus</taxon>
    </lineage>
</organism>
<gene>
    <name evidence="6" type="ORF">CGZ90_13225</name>
</gene>
<dbReference type="GO" id="GO:0071555">
    <property type="term" value="P:cell wall organization"/>
    <property type="evidence" value="ECO:0007669"/>
    <property type="project" value="UniProtKB-KW"/>
</dbReference>
<comment type="caution">
    <text evidence="6">The sequence shown here is derived from an EMBL/GenBank/DDBJ whole genome shotgun (WGS) entry which is preliminary data.</text>
</comment>
<dbReference type="EMBL" id="NOII01000003">
    <property type="protein sequence ID" value="OYD57622.1"/>
    <property type="molecule type" value="Genomic_DNA"/>
</dbReference>
<evidence type="ECO:0000313" key="7">
    <source>
        <dbReference type="Proteomes" id="UP000215059"/>
    </source>
</evidence>
<dbReference type="Proteomes" id="UP000215059">
    <property type="component" value="Unassembled WGS sequence"/>
</dbReference>
<dbReference type="CDD" id="cd06583">
    <property type="entry name" value="PGRP"/>
    <property type="match status" value="1"/>
</dbReference>
<feature type="domain" description="N-acetylmuramoyl-L-alanine amidase" evidence="5">
    <location>
        <begin position="14"/>
        <end position="150"/>
    </location>
</feature>
<evidence type="ECO:0000256" key="2">
    <source>
        <dbReference type="ARBA" id="ARBA00011901"/>
    </source>
</evidence>
<evidence type="ECO:0000259" key="5">
    <source>
        <dbReference type="SMART" id="SM00644"/>
    </source>
</evidence>
<dbReference type="GO" id="GO:0009253">
    <property type="term" value="P:peptidoglycan catabolic process"/>
    <property type="evidence" value="ECO:0007669"/>
    <property type="project" value="InterPro"/>
</dbReference>
<reference evidence="6 7" key="1">
    <citation type="submission" date="2017-07" db="EMBL/GenBank/DDBJ databases">
        <title>Fictibacillus sp. nov. GDSW-R2A3 Genome sequencing and assembly.</title>
        <authorList>
            <person name="Mayilraj S."/>
        </authorList>
    </citation>
    <scope>NUCLEOTIDE SEQUENCE [LARGE SCALE GENOMIC DNA]</scope>
    <source>
        <strain evidence="6 7">GDSW-R2A3</strain>
    </source>
</reference>
<dbReference type="SUPFAM" id="SSF55846">
    <property type="entry name" value="N-acetylmuramoyl-L-alanine amidase-like"/>
    <property type="match status" value="1"/>
</dbReference>
<dbReference type="AlphaFoldDB" id="A0A235F8P6"/>
<keyword evidence="7" id="KW-1185">Reference proteome</keyword>
<dbReference type="SMART" id="SM00644">
    <property type="entry name" value="Ami_2"/>
    <property type="match status" value="1"/>
</dbReference>
<dbReference type="OrthoDB" id="9794294at2"/>
<dbReference type="PANTHER" id="PTHR30417">
    <property type="entry name" value="N-ACETYLMURAMOYL-L-ALANINE AMIDASE AMID"/>
    <property type="match status" value="1"/>
</dbReference>
<dbReference type="InterPro" id="IPR036505">
    <property type="entry name" value="Amidase/PGRP_sf"/>
</dbReference>
<dbReference type="GO" id="GO:0009254">
    <property type="term" value="P:peptidoglycan turnover"/>
    <property type="evidence" value="ECO:0007669"/>
    <property type="project" value="TreeGrafter"/>
</dbReference>
<dbReference type="InterPro" id="IPR051206">
    <property type="entry name" value="NAMLAA_amidase_2"/>
</dbReference>